<dbReference type="EMBL" id="LTAO01000036">
    <property type="protein sequence ID" value="KYG27725.1"/>
    <property type="molecule type" value="Genomic_DNA"/>
</dbReference>
<accession>A0A162D1J4</accession>
<evidence type="ECO:0000313" key="1">
    <source>
        <dbReference type="EMBL" id="KYG27725.1"/>
    </source>
</evidence>
<dbReference type="AlphaFoldDB" id="A0A162D1J4"/>
<dbReference type="Proteomes" id="UP000075806">
    <property type="component" value="Unassembled WGS sequence"/>
</dbReference>
<keyword evidence="2" id="KW-1185">Reference proteome</keyword>
<proteinExistence type="predicted"/>
<protein>
    <submittedName>
        <fullName evidence="1">Uncharacterized protein</fullName>
    </submittedName>
</protein>
<sequence>MSNNRGSNHFYQLSNSYKINYIRIENPLLNQIYKISRPKFSEEEYDNELFGRFLMPLRFALYDISTSLKPYCEIINEDKITELRNVIDTINAIYNDQEVYSQLFDLLLKIVSSNRNPILDYLKKNVIKHSSQTHVVVTKREIEESQKSFLKRQTGVQTIEFYSERTFKRTNRSFDFVIFIGNENYFDYSFNSVPRAKVSYYLSYSLYDNKFENNSMFLHLNQASYYSTMYKGLTITNDEIKNINDVDNLNLKGYSEEPIDTTPPTNIDEPKVSSWIFQDIVSKIDKQEHTELIEIVPVELTQGRIILLANKERKHEILTNARRIEKRKLDSITTEDYLLIRNQSETTLIKTIADELFADVNISEYRYLQKKLKKYLKKLVEKYGTAKLCRILQKKGLESINELKINHLLKDDSFKLKNNKEYANFLLILTKGNEKAATKYYEASRKLAAFHIQAGRMISNELRRKIKQLDLAQLYETGSQIVELPEYKGASFTIEMILDFKSEIFSVPLSQEKKVIKYI</sequence>
<reference evidence="1" key="1">
    <citation type="submission" date="2016-02" db="EMBL/GenBank/DDBJ databases">
        <title>Genome sequence of Bacillus trypoxylicola KCTC 13244(T).</title>
        <authorList>
            <person name="Jeong H."/>
            <person name="Park S.-H."/>
            <person name="Choi S.-K."/>
        </authorList>
    </citation>
    <scope>NUCLEOTIDE SEQUENCE [LARGE SCALE GENOMIC DNA]</scope>
    <source>
        <strain evidence="1">KCTC 13244</strain>
    </source>
</reference>
<comment type="caution">
    <text evidence="1">The sequence shown here is derived from an EMBL/GenBank/DDBJ whole genome shotgun (WGS) entry which is preliminary data.</text>
</comment>
<dbReference type="RefSeq" id="WP_061949854.1">
    <property type="nucleotide sequence ID" value="NZ_LTAO01000036.1"/>
</dbReference>
<dbReference type="OrthoDB" id="2769924at2"/>
<organism evidence="1 2">
    <name type="scientific">Alkalihalobacillus trypoxylicola</name>
    <dbReference type="NCBI Taxonomy" id="519424"/>
    <lineage>
        <taxon>Bacteria</taxon>
        <taxon>Bacillati</taxon>
        <taxon>Bacillota</taxon>
        <taxon>Bacilli</taxon>
        <taxon>Bacillales</taxon>
        <taxon>Bacillaceae</taxon>
        <taxon>Alkalihalobacillus</taxon>
    </lineage>
</organism>
<dbReference type="STRING" id="519424.AZF04_11090"/>
<name>A0A162D1J4_9BACI</name>
<evidence type="ECO:0000313" key="2">
    <source>
        <dbReference type="Proteomes" id="UP000075806"/>
    </source>
</evidence>
<gene>
    <name evidence="1" type="ORF">AZF04_11090</name>
</gene>